<dbReference type="STRING" id="65499.SAMN04488000_101310"/>
<dbReference type="AlphaFoldDB" id="A0A1H9AWL6"/>
<feature type="compositionally biased region" description="Low complexity" evidence="1">
    <location>
        <begin position="27"/>
        <end position="41"/>
    </location>
</feature>
<organism evidence="3 4">
    <name type="scientific">Lentzea albida</name>
    <dbReference type="NCBI Taxonomy" id="65499"/>
    <lineage>
        <taxon>Bacteria</taxon>
        <taxon>Bacillati</taxon>
        <taxon>Actinomycetota</taxon>
        <taxon>Actinomycetes</taxon>
        <taxon>Pseudonocardiales</taxon>
        <taxon>Pseudonocardiaceae</taxon>
        <taxon>Lentzea</taxon>
    </lineage>
</organism>
<keyword evidence="2" id="KW-0732">Signal</keyword>
<evidence type="ECO:0000256" key="2">
    <source>
        <dbReference type="SAM" id="SignalP"/>
    </source>
</evidence>
<evidence type="ECO:0000313" key="4">
    <source>
        <dbReference type="Proteomes" id="UP000199503"/>
    </source>
</evidence>
<dbReference type="Proteomes" id="UP000199503">
    <property type="component" value="Unassembled WGS sequence"/>
</dbReference>
<gene>
    <name evidence="3" type="ORF">SAMN04488000_101310</name>
</gene>
<evidence type="ECO:0000256" key="1">
    <source>
        <dbReference type="SAM" id="MobiDB-lite"/>
    </source>
</evidence>
<dbReference type="EMBL" id="FOFV01000001">
    <property type="protein sequence ID" value="SEP80871.1"/>
    <property type="molecule type" value="Genomic_DNA"/>
</dbReference>
<keyword evidence="4" id="KW-1185">Reference proteome</keyword>
<protein>
    <recommendedName>
        <fullName evidence="5">DUF4142 domain-containing protein</fullName>
    </recommendedName>
</protein>
<name>A0A1H9AWL6_9PSEU</name>
<reference evidence="4" key="1">
    <citation type="submission" date="2016-10" db="EMBL/GenBank/DDBJ databases">
        <authorList>
            <person name="Varghese N."/>
            <person name="Submissions S."/>
        </authorList>
    </citation>
    <scope>NUCLEOTIDE SEQUENCE [LARGE SCALE GENOMIC DNA]</scope>
    <source>
        <strain evidence="4">DSM 44437</strain>
    </source>
</reference>
<proteinExistence type="predicted"/>
<evidence type="ECO:0000313" key="3">
    <source>
        <dbReference type="EMBL" id="SEP80871.1"/>
    </source>
</evidence>
<dbReference type="RefSeq" id="WP_177229523.1">
    <property type="nucleotide sequence ID" value="NZ_FOFV01000001.1"/>
</dbReference>
<evidence type="ECO:0008006" key="5">
    <source>
        <dbReference type="Google" id="ProtNLM"/>
    </source>
</evidence>
<feature type="region of interest" description="Disordered" evidence="1">
    <location>
        <begin position="22"/>
        <end position="41"/>
    </location>
</feature>
<accession>A0A1H9AWL6</accession>
<feature type="chain" id="PRO_5038706069" description="DUF4142 domain-containing protein" evidence="2">
    <location>
        <begin position="21"/>
        <end position="196"/>
    </location>
</feature>
<feature type="signal peptide" evidence="2">
    <location>
        <begin position="1"/>
        <end position="20"/>
    </location>
</feature>
<dbReference type="PROSITE" id="PS51257">
    <property type="entry name" value="PROKAR_LIPOPROTEIN"/>
    <property type="match status" value="1"/>
</dbReference>
<sequence>MNARSSIAAVCVGLALTACSTPPPAPVQQAAPTTTTTADVPGADPAAWFDAYSGPMGVMQIGRLQLQGKGREGMAAVKEAAVGWVVAAAASDRAAADGLEKLGPMGSDVRSLHERLIKELRAEAVSFDDRSARLRAQAADDKFPDRYQQIMLGSGGNERIEALFKQTVETPKYTEAFRANKVCQDWQALAKQGGGN</sequence>